<dbReference type="EMBL" id="BGZK01000326">
    <property type="protein sequence ID" value="GBP37001.1"/>
    <property type="molecule type" value="Genomic_DNA"/>
</dbReference>
<comment type="caution">
    <text evidence="2">The sequence shown here is derived from an EMBL/GenBank/DDBJ whole genome shotgun (WGS) entry which is preliminary data.</text>
</comment>
<evidence type="ECO:0000313" key="3">
    <source>
        <dbReference type="Proteomes" id="UP000299102"/>
    </source>
</evidence>
<organism evidence="2 3">
    <name type="scientific">Eumeta variegata</name>
    <name type="common">Bagworm moth</name>
    <name type="synonym">Eumeta japonica</name>
    <dbReference type="NCBI Taxonomy" id="151549"/>
    <lineage>
        <taxon>Eukaryota</taxon>
        <taxon>Metazoa</taxon>
        <taxon>Ecdysozoa</taxon>
        <taxon>Arthropoda</taxon>
        <taxon>Hexapoda</taxon>
        <taxon>Insecta</taxon>
        <taxon>Pterygota</taxon>
        <taxon>Neoptera</taxon>
        <taxon>Endopterygota</taxon>
        <taxon>Lepidoptera</taxon>
        <taxon>Glossata</taxon>
        <taxon>Ditrysia</taxon>
        <taxon>Tineoidea</taxon>
        <taxon>Psychidae</taxon>
        <taxon>Oiketicinae</taxon>
        <taxon>Eumeta</taxon>
    </lineage>
</organism>
<name>A0A4C1VDS0_EUMVA</name>
<protein>
    <submittedName>
        <fullName evidence="2">Uncharacterized protein</fullName>
    </submittedName>
</protein>
<feature type="region of interest" description="Disordered" evidence="1">
    <location>
        <begin position="1"/>
        <end position="79"/>
    </location>
</feature>
<feature type="compositionally biased region" description="Polar residues" evidence="1">
    <location>
        <begin position="36"/>
        <end position="49"/>
    </location>
</feature>
<evidence type="ECO:0000256" key="1">
    <source>
        <dbReference type="SAM" id="MobiDB-lite"/>
    </source>
</evidence>
<accession>A0A4C1VDS0</accession>
<sequence length="79" mass="8835">MGHIITPVSCLRGQCTGDNGRQQRQARPGGKHQKVKWTQSRISSNLKWQETSRKLKKKDTNGDPRKGTFTEVNAKGGET</sequence>
<gene>
    <name evidence="2" type="ORF">EVAR_96995_1</name>
</gene>
<reference evidence="2 3" key="1">
    <citation type="journal article" date="2019" name="Commun. Biol.">
        <title>The bagworm genome reveals a unique fibroin gene that provides high tensile strength.</title>
        <authorList>
            <person name="Kono N."/>
            <person name="Nakamura H."/>
            <person name="Ohtoshi R."/>
            <person name="Tomita M."/>
            <person name="Numata K."/>
            <person name="Arakawa K."/>
        </authorList>
    </citation>
    <scope>NUCLEOTIDE SEQUENCE [LARGE SCALE GENOMIC DNA]</scope>
</reference>
<keyword evidence="3" id="KW-1185">Reference proteome</keyword>
<feature type="compositionally biased region" description="Polar residues" evidence="1">
    <location>
        <begin position="16"/>
        <end position="25"/>
    </location>
</feature>
<dbReference type="Proteomes" id="UP000299102">
    <property type="component" value="Unassembled WGS sequence"/>
</dbReference>
<proteinExistence type="predicted"/>
<feature type="compositionally biased region" description="Basic and acidic residues" evidence="1">
    <location>
        <begin position="50"/>
        <end position="68"/>
    </location>
</feature>
<evidence type="ECO:0000313" key="2">
    <source>
        <dbReference type="EMBL" id="GBP37001.1"/>
    </source>
</evidence>
<dbReference type="AlphaFoldDB" id="A0A4C1VDS0"/>